<protein>
    <recommendedName>
        <fullName evidence="3">Trichohyalin-plectin-homology domain-containing protein</fullName>
    </recommendedName>
</protein>
<feature type="region of interest" description="Disordered" evidence="2">
    <location>
        <begin position="280"/>
        <end position="315"/>
    </location>
</feature>
<feature type="compositionally biased region" description="Basic and acidic residues" evidence="2">
    <location>
        <begin position="165"/>
        <end position="177"/>
    </location>
</feature>
<comment type="caution">
    <text evidence="4">The sequence shown here is derived from an EMBL/GenBank/DDBJ whole genome shotgun (WGS) entry which is preliminary data.</text>
</comment>
<feature type="compositionally biased region" description="Basic and acidic residues" evidence="2">
    <location>
        <begin position="283"/>
        <end position="315"/>
    </location>
</feature>
<dbReference type="Proteomes" id="UP001438707">
    <property type="component" value="Unassembled WGS sequence"/>
</dbReference>
<dbReference type="AlphaFoldDB" id="A0AAW1QDU9"/>
<feature type="compositionally biased region" description="Polar residues" evidence="2">
    <location>
        <begin position="80"/>
        <end position="92"/>
    </location>
</feature>
<dbReference type="EMBL" id="JALJOS010000046">
    <property type="protein sequence ID" value="KAK9819542.1"/>
    <property type="molecule type" value="Genomic_DNA"/>
</dbReference>
<dbReference type="Pfam" id="PF13868">
    <property type="entry name" value="TPH"/>
    <property type="match status" value="1"/>
</dbReference>
<feature type="region of interest" description="Disordered" evidence="2">
    <location>
        <begin position="67"/>
        <end position="103"/>
    </location>
</feature>
<evidence type="ECO:0000313" key="5">
    <source>
        <dbReference type="Proteomes" id="UP001438707"/>
    </source>
</evidence>
<evidence type="ECO:0000313" key="4">
    <source>
        <dbReference type="EMBL" id="KAK9819542.1"/>
    </source>
</evidence>
<evidence type="ECO:0000256" key="2">
    <source>
        <dbReference type="SAM" id="MobiDB-lite"/>
    </source>
</evidence>
<name>A0AAW1QDU9_9CHLO</name>
<feature type="region of interest" description="Disordered" evidence="2">
    <location>
        <begin position="165"/>
        <end position="185"/>
    </location>
</feature>
<organism evidence="4 5">
    <name type="scientific">Apatococcus lobatus</name>
    <dbReference type="NCBI Taxonomy" id="904363"/>
    <lineage>
        <taxon>Eukaryota</taxon>
        <taxon>Viridiplantae</taxon>
        <taxon>Chlorophyta</taxon>
        <taxon>core chlorophytes</taxon>
        <taxon>Trebouxiophyceae</taxon>
        <taxon>Chlorellales</taxon>
        <taxon>Chlorellaceae</taxon>
        <taxon>Apatococcus</taxon>
    </lineage>
</organism>
<gene>
    <name evidence="4" type="ORF">WJX74_008010</name>
</gene>
<accession>A0AAW1QDU9</accession>
<sequence>MGTQGNTGDAADAARSLQRVLKQRLLRAKNQDTVLQALRLCERFLNHSHGTAAEFKVLKTAVKQTLSQSENLRRQESRSRNGLQQTQKSPVSPGTPHSVHSSVAGSVAKLRCTALEARAHVRGGDFDRLEQVQEECDKRQIQQEHQKRRQLQATTVAALNGQLEEHAQQQREAREQKAAAQEQLQREIAQHRAELLDERLAKVARQAQQHSLYSQQVKEAQTRRKQEAARLKAEAALEAEELAAWARLEQHEKERKAEADRVQMVQTLRDNQERLAARQLAQQRDKVEADRLNMEAQRRADEAERRREAEQNEREAKRMQAFRAAGGEALTKSLAEQARLDEERANRLQAEHEAEQAAKMRQRAEDREQQRLKMVSILDQQMADKKLQQEKAKAADMAAAKELSEQLLLEKQRLKAKKIQRSNAMRENAHQQRKAINAKTRQRFTSCRGAMDDAERKFHGSVLQGTHCGFRHLCNGSVLDTGKIGQRC</sequence>
<feature type="domain" description="Trichohyalin-plectin-homology" evidence="3">
    <location>
        <begin position="152"/>
        <end position="443"/>
    </location>
</feature>
<keyword evidence="5" id="KW-1185">Reference proteome</keyword>
<proteinExistence type="predicted"/>
<reference evidence="4 5" key="1">
    <citation type="journal article" date="2024" name="Nat. Commun.">
        <title>Phylogenomics reveals the evolutionary origins of lichenization in chlorophyte algae.</title>
        <authorList>
            <person name="Puginier C."/>
            <person name="Libourel C."/>
            <person name="Otte J."/>
            <person name="Skaloud P."/>
            <person name="Haon M."/>
            <person name="Grisel S."/>
            <person name="Petersen M."/>
            <person name="Berrin J.G."/>
            <person name="Delaux P.M."/>
            <person name="Dal Grande F."/>
            <person name="Keller J."/>
        </authorList>
    </citation>
    <scope>NUCLEOTIDE SEQUENCE [LARGE SCALE GENOMIC DNA]</scope>
    <source>
        <strain evidence="4 5">SAG 2145</strain>
    </source>
</reference>
<keyword evidence="1" id="KW-0175">Coiled coil</keyword>
<feature type="region of interest" description="Disordered" evidence="2">
    <location>
        <begin position="419"/>
        <end position="442"/>
    </location>
</feature>
<evidence type="ECO:0000256" key="1">
    <source>
        <dbReference type="ARBA" id="ARBA00023054"/>
    </source>
</evidence>
<evidence type="ECO:0000259" key="3">
    <source>
        <dbReference type="Pfam" id="PF13868"/>
    </source>
</evidence>
<dbReference type="InterPro" id="IPR043597">
    <property type="entry name" value="TPH_dom"/>
</dbReference>